<reference evidence="1 2" key="1">
    <citation type="submission" date="2016-08" db="EMBL/GenBank/DDBJ databases">
        <title>A Parts List for Fungal Cellulosomes Revealed by Comparative Genomics.</title>
        <authorList>
            <consortium name="DOE Joint Genome Institute"/>
            <person name="Haitjema C.H."/>
            <person name="Gilmore S.P."/>
            <person name="Henske J.K."/>
            <person name="Solomon K.V."/>
            <person name="De Groot R."/>
            <person name="Kuo A."/>
            <person name="Mondo S.J."/>
            <person name="Salamov A.A."/>
            <person name="Labutti K."/>
            <person name="Zhao Z."/>
            <person name="Chiniquy J."/>
            <person name="Barry K."/>
            <person name="Brewer H.M."/>
            <person name="Purvine S.O."/>
            <person name="Wright A.T."/>
            <person name="Boxma B."/>
            <person name="Van Alen T."/>
            <person name="Hackstein J.H."/>
            <person name="Baker S.E."/>
            <person name="Grigoriev I.V."/>
            <person name="O'Malley M.A."/>
        </authorList>
    </citation>
    <scope>NUCLEOTIDE SEQUENCE [LARGE SCALE GENOMIC DNA]</scope>
    <source>
        <strain evidence="1 2">S4</strain>
    </source>
</reference>
<evidence type="ECO:0000313" key="2">
    <source>
        <dbReference type="Proteomes" id="UP000193944"/>
    </source>
</evidence>
<protein>
    <submittedName>
        <fullName evidence="1">Uncharacterized protein</fullName>
    </submittedName>
</protein>
<gene>
    <name evidence="1" type="ORF">BCR32DRAFT_281754</name>
</gene>
<sequence length="72" mass="8626">MVYNYDRSKEAAKKANLYIIVTSLNTFSELQSLEYIRLHSDYFHEIQKKFTELRRNGVIFIYCLNVTLKKLC</sequence>
<comment type="caution">
    <text evidence="1">The sequence shown here is derived from an EMBL/GenBank/DDBJ whole genome shotgun (WGS) entry which is preliminary data.</text>
</comment>
<dbReference type="Proteomes" id="UP000193944">
    <property type="component" value="Unassembled WGS sequence"/>
</dbReference>
<keyword evidence="2" id="KW-1185">Reference proteome</keyword>
<organism evidence="1 2">
    <name type="scientific">Anaeromyces robustus</name>
    <dbReference type="NCBI Taxonomy" id="1754192"/>
    <lineage>
        <taxon>Eukaryota</taxon>
        <taxon>Fungi</taxon>
        <taxon>Fungi incertae sedis</taxon>
        <taxon>Chytridiomycota</taxon>
        <taxon>Chytridiomycota incertae sedis</taxon>
        <taxon>Neocallimastigomycetes</taxon>
        <taxon>Neocallimastigales</taxon>
        <taxon>Neocallimastigaceae</taxon>
        <taxon>Anaeromyces</taxon>
    </lineage>
</organism>
<accession>A0A1Y1X031</accession>
<proteinExistence type="predicted"/>
<evidence type="ECO:0000313" key="1">
    <source>
        <dbReference type="EMBL" id="ORX79052.1"/>
    </source>
</evidence>
<name>A0A1Y1X031_9FUNG</name>
<dbReference type="AlphaFoldDB" id="A0A1Y1X031"/>
<dbReference type="EMBL" id="MCFG01000189">
    <property type="protein sequence ID" value="ORX79052.1"/>
    <property type="molecule type" value="Genomic_DNA"/>
</dbReference>
<reference evidence="1 2" key="2">
    <citation type="submission" date="2016-08" db="EMBL/GenBank/DDBJ databases">
        <title>Pervasive Adenine N6-methylation of Active Genes in Fungi.</title>
        <authorList>
            <consortium name="DOE Joint Genome Institute"/>
            <person name="Mondo S.J."/>
            <person name="Dannebaum R.O."/>
            <person name="Kuo R.C."/>
            <person name="Labutti K."/>
            <person name="Haridas S."/>
            <person name="Kuo A."/>
            <person name="Salamov A."/>
            <person name="Ahrendt S.R."/>
            <person name="Lipzen A."/>
            <person name="Sullivan W."/>
            <person name="Andreopoulos W.B."/>
            <person name="Clum A."/>
            <person name="Lindquist E."/>
            <person name="Daum C."/>
            <person name="Ramamoorthy G.K."/>
            <person name="Gryganskyi A."/>
            <person name="Culley D."/>
            <person name="Magnuson J.K."/>
            <person name="James T.Y."/>
            <person name="O'Malley M.A."/>
            <person name="Stajich J.E."/>
            <person name="Spatafora J.W."/>
            <person name="Visel A."/>
            <person name="Grigoriev I.V."/>
        </authorList>
    </citation>
    <scope>NUCLEOTIDE SEQUENCE [LARGE SCALE GENOMIC DNA]</scope>
    <source>
        <strain evidence="1 2">S4</strain>
    </source>
</reference>